<organism evidence="1">
    <name type="scientific">Setaria italica</name>
    <name type="common">Foxtail millet</name>
    <name type="synonym">Panicum italicum</name>
    <dbReference type="NCBI Taxonomy" id="4555"/>
    <lineage>
        <taxon>Eukaryota</taxon>
        <taxon>Viridiplantae</taxon>
        <taxon>Streptophyta</taxon>
        <taxon>Embryophyta</taxon>
        <taxon>Tracheophyta</taxon>
        <taxon>Spermatophyta</taxon>
        <taxon>Magnoliopsida</taxon>
        <taxon>Liliopsida</taxon>
        <taxon>Poales</taxon>
        <taxon>Poaceae</taxon>
        <taxon>PACMAD clade</taxon>
        <taxon>Panicoideae</taxon>
        <taxon>Panicodae</taxon>
        <taxon>Paniceae</taxon>
        <taxon>Cenchrinae</taxon>
        <taxon>Setaria</taxon>
    </lineage>
</organism>
<name>A0A368RUB4_SETIT</name>
<dbReference type="EMBL" id="CM003534">
    <property type="protein sequence ID" value="RCV33160.1"/>
    <property type="molecule type" value="Genomic_DNA"/>
</dbReference>
<proteinExistence type="predicted"/>
<dbReference type="AlphaFoldDB" id="A0A368RUB4"/>
<evidence type="ECO:0000313" key="1">
    <source>
        <dbReference type="EMBL" id="RCV33160.1"/>
    </source>
</evidence>
<gene>
    <name evidence="1" type="ORF">SETIT_7G060300v2</name>
</gene>
<sequence>MKPQPPTGQAFGFASASSASKRHLFLDPPLSVNSSTLVPFPTPGSKRSSESPGKDLGICLSVSSASATLASSPGTAIGCNG</sequence>
<reference evidence="1" key="2">
    <citation type="submission" date="2015-07" db="EMBL/GenBank/DDBJ databases">
        <authorList>
            <person name="Noorani M."/>
        </authorList>
    </citation>
    <scope>NUCLEOTIDE SEQUENCE</scope>
    <source>
        <strain evidence="1">Yugu1</strain>
    </source>
</reference>
<reference evidence="1" key="1">
    <citation type="journal article" date="2012" name="Nat. Biotechnol.">
        <title>Reference genome sequence of the model plant Setaria.</title>
        <authorList>
            <person name="Bennetzen J.L."/>
            <person name="Schmutz J."/>
            <person name="Wang H."/>
            <person name="Percifield R."/>
            <person name="Hawkins J."/>
            <person name="Pontaroli A.C."/>
            <person name="Estep M."/>
            <person name="Feng L."/>
            <person name="Vaughn J.N."/>
            <person name="Grimwood J."/>
            <person name="Jenkins J."/>
            <person name="Barry K."/>
            <person name="Lindquist E."/>
            <person name="Hellsten U."/>
            <person name="Deshpande S."/>
            <person name="Wang X."/>
            <person name="Wu X."/>
            <person name="Mitros T."/>
            <person name="Triplett J."/>
            <person name="Yang X."/>
            <person name="Ye C.Y."/>
            <person name="Mauro-Herrera M."/>
            <person name="Wang L."/>
            <person name="Li P."/>
            <person name="Sharma M."/>
            <person name="Sharma R."/>
            <person name="Ronald P.C."/>
            <person name="Panaud O."/>
            <person name="Kellogg E.A."/>
            <person name="Brutnell T.P."/>
            <person name="Doust A.N."/>
            <person name="Tuskan G.A."/>
            <person name="Rokhsar D."/>
            <person name="Devos K.M."/>
        </authorList>
    </citation>
    <scope>NUCLEOTIDE SEQUENCE [LARGE SCALE GENOMIC DNA]</scope>
    <source>
        <strain evidence="1">Yugu1</strain>
    </source>
</reference>
<protein>
    <submittedName>
        <fullName evidence="1">Uncharacterized protein</fullName>
    </submittedName>
</protein>
<accession>A0A368RUB4</accession>